<evidence type="ECO:0000313" key="2">
    <source>
        <dbReference type="EMBL" id="MFD2728786.1"/>
    </source>
</evidence>
<organism evidence="2 3">
    <name type="scientific">Enterococcus camelliae</name>
    <dbReference type="NCBI Taxonomy" id="453959"/>
    <lineage>
        <taxon>Bacteria</taxon>
        <taxon>Bacillati</taxon>
        <taxon>Bacillota</taxon>
        <taxon>Bacilli</taxon>
        <taxon>Lactobacillales</taxon>
        <taxon>Enterococcaceae</taxon>
        <taxon>Enterococcus</taxon>
    </lineage>
</organism>
<reference evidence="3" key="1">
    <citation type="journal article" date="2019" name="Int. J. Syst. Evol. Microbiol.">
        <title>The Global Catalogue of Microorganisms (GCM) 10K type strain sequencing project: providing services to taxonomists for standard genome sequencing and annotation.</title>
        <authorList>
            <consortium name="The Broad Institute Genomics Platform"/>
            <consortium name="The Broad Institute Genome Sequencing Center for Infectious Disease"/>
            <person name="Wu L."/>
            <person name="Ma J."/>
        </authorList>
    </citation>
    <scope>NUCLEOTIDE SEQUENCE [LARGE SCALE GENOMIC DNA]</scope>
    <source>
        <strain evidence="3">TISTR 932</strain>
    </source>
</reference>
<dbReference type="Pfam" id="PF07287">
    <property type="entry name" value="AtuA"/>
    <property type="match status" value="1"/>
</dbReference>
<dbReference type="EMBL" id="JBHUMO010000034">
    <property type="protein sequence ID" value="MFD2728786.1"/>
    <property type="molecule type" value="Genomic_DNA"/>
</dbReference>
<comment type="caution">
    <text evidence="2">The sequence shown here is derived from an EMBL/GenBank/DDBJ whole genome shotgun (WGS) entry which is preliminary data.</text>
</comment>
<evidence type="ECO:0000259" key="1">
    <source>
        <dbReference type="Pfam" id="PF07287"/>
    </source>
</evidence>
<dbReference type="RefSeq" id="WP_379980531.1">
    <property type="nucleotide sequence ID" value="NZ_JBHUMO010000034.1"/>
</dbReference>
<keyword evidence="3" id="KW-1185">Reference proteome</keyword>
<dbReference type="Proteomes" id="UP001597427">
    <property type="component" value="Unassembled WGS sequence"/>
</dbReference>
<feature type="domain" description="Acyclic terpene utilisation N-terminal" evidence="1">
    <location>
        <begin position="61"/>
        <end position="214"/>
    </location>
</feature>
<gene>
    <name evidence="2" type="ORF">ACFSR0_05015</name>
</gene>
<protein>
    <submittedName>
        <fullName evidence="2">Acyclic terpene utilization AtuA family protein</fullName>
    </submittedName>
</protein>
<proteinExistence type="predicted"/>
<accession>A0ABW5THJ1</accession>
<name>A0ABW5THJ1_9ENTE</name>
<evidence type="ECO:0000313" key="3">
    <source>
        <dbReference type="Proteomes" id="UP001597427"/>
    </source>
</evidence>
<sequence length="455" mass="49383">MDELRILVPNGMLGYGFPIADFEQGLALNPHAIVVDSGSTDSGPQKLAMGETTCPPAAYKKELAILVKAALQHKIPLIVSSAGGDGTNQHVDLLAELVNEIATENGLHFKMATIYSDIPKEQVKAALQAHEITAMKNVPPLTEPEIDAATVITAQMGCEPYLNLLKLGKERPDIIIGGRTYDPAPTAALGIYYGFDEALAWHMGKIIECGAICCVPATKTVLGRLRKNDFSIEPMNPMSFAKPHTVAAHTMYEKSSAFHLPGPGGILELSDAVFTAESDRVAAVAGSKFKKDTTYRIKLEGAKVVGYRAITVLGLRDPLLIAQMDAVLAAVLEQTKNELPEEYNQSQVCLHPYGKNAIMKTLEPQAEDIGHEVCVIAEVTAPTQELALLVTNRIRTTLLHYGYPGRKATSGNVAMPFTPLEIPLGKVCQFNVYHLMTLTNPVEQFPVKQYEVNKK</sequence>
<dbReference type="InterPro" id="IPR010839">
    <property type="entry name" value="AtuA_N"/>
</dbReference>